<organism evidence="1 2">
    <name type="scientific">Thelephora ganbajun</name>
    <name type="common">Ganba fungus</name>
    <dbReference type="NCBI Taxonomy" id="370292"/>
    <lineage>
        <taxon>Eukaryota</taxon>
        <taxon>Fungi</taxon>
        <taxon>Dikarya</taxon>
        <taxon>Basidiomycota</taxon>
        <taxon>Agaricomycotina</taxon>
        <taxon>Agaricomycetes</taxon>
        <taxon>Thelephorales</taxon>
        <taxon>Thelephoraceae</taxon>
        <taxon>Thelephora</taxon>
    </lineage>
</organism>
<protein>
    <submittedName>
        <fullName evidence="1">Uncharacterized protein</fullName>
    </submittedName>
</protein>
<keyword evidence="2" id="KW-1185">Reference proteome</keyword>
<accession>A0ACB6ZLI6</accession>
<name>A0ACB6ZLI6_THEGA</name>
<comment type="caution">
    <text evidence="1">The sequence shown here is derived from an EMBL/GenBank/DDBJ whole genome shotgun (WGS) entry which is preliminary data.</text>
</comment>
<gene>
    <name evidence="1" type="ORF">BDM02DRAFT_3141536</name>
</gene>
<evidence type="ECO:0000313" key="2">
    <source>
        <dbReference type="Proteomes" id="UP000886501"/>
    </source>
</evidence>
<proteinExistence type="predicted"/>
<reference evidence="1" key="2">
    <citation type="journal article" date="2020" name="Nat. Commun.">
        <title>Large-scale genome sequencing of mycorrhizal fungi provides insights into the early evolution of symbiotic traits.</title>
        <authorList>
            <person name="Miyauchi S."/>
            <person name="Kiss E."/>
            <person name="Kuo A."/>
            <person name="Drula E."/>
            <person name="Kohler A."/>
            <person name="Sanchez-Garcia M."/>
            <person name="Morin E."/>
            <person name="Andreopoulos B."/>
            <person name="Barry K.W."/>
            <person name="Bonito G."/>
            <person name="Buee M."/>
            <person name="Carver A."/>
            <person name="Chen C."/>
            <person name="Cichocki N."/>
            <person name="Clum A."/>
            <person name="Culley D."/>
            <person name="Crous P.W."/>
            <person name="Fauchery L."/>
            <person name="Girlanda M."/>
            <person name="Hayes R.D."/>
            <person name="Keri Z."/>
            <person name="LaButti K."/>
            <person name="Lipzen A."/>
            <person name="Lombard V."/>
            <person name="Magnuson J."/>
            <person name="Maillard F."/>
            <person name="Murat C."/>
            <person name="Nolan M."/>
            <person name="Ohm R.A."/>
            <person name="Pangilinan J."/>
            <person name="Pereira M.F."/>
            <person name="Perotto S."/>
            <person name="Peter M."/>
            <person name="Pfister S."/>
            <person name="Riley R."/>
            <person name="Sitrit Y."/>
            <person name="Stielow J.B."/>
            <person name="Szollosi G."/>
            <person name="Zifcakova L."/>
            <person name="Stursova M."/>
            <person name="Spatafora J.W."/>
            <person name="Tedersoo L."/>
            <person name="Vaario L.M."/>
            <person name="Yamada A."/>
            <person name="Yan M."/>
            <person name="Wang P."/>
            <person name="Xu J."/>
            <person name="Bruns T."/>
            <person name="Baldrian P."/>
            <person name="Vilgalys R."/>
            <person name="Dunand C."/>
            <person name="Henrissat B."/>
            <person name="Grigoriev I.V."/>
            <person name="Hibbett D."/>
            <person name="Nagy L.G."/>
            <person name="Martin F.M."/>
        </authorList>
    </citation>
    <scope>NUCLEOTIDE SEQUENCE</scope>
    <source>
        <strain evidence="1">P2</strain>
    </source>
</reference>
<sequence length="981" mass="110528">MPDNANQKFSTVSFPASWVVVVHTTLASLAFLTALAVGTGLHYKKIVKNGVAGYPQEWFPSVSATIGDWYPERSFFQIFIALTSGPRFALVFLQYYLQRQVSRSSWPFILLIVGIVRSLSCGGWVYITSTDHHDAHDVLMISYIVCNIPWMFGSISYTPSMRLTTKRRRKYVATAFFASIVPMVYFFIQHRVHKRPGAYTRYSFFEWGLILLDITFDSILATDLRESGLRLIVMQDKITTEIDSVTPPCHLSKVDVKPVVVCSEQPIRLSGFLSDLYLSYIFWSIFTSLTPALFYFSIWKLAMAGPEASLLCTLSPILLGVPSVHFFLTSRLGRITFHLLSFVGLAAYRFDDPLRRLWLVNFANIFACALAAVDWSGTDSFYRGIGQSIPLTFPNCRLTQCATVLGLSFILFSVAKLANHSNNPVWPFMNENTGGYNKTGIVLALLAVVELSLRPAPKVSTSMQKGSVSKSWITSGLALGSLIFTLHNLFADSTTLIAWSWTGYPVRGPVPHLHGYMTVMAQCLGLAIPVLLPATWVSMLCHPLWFFYGTVSAYVMYHHRDWVGYLGGLNLAVFSMSALPMVLSIAAESSNSHLAKTYALAFSVTCLLYFASMWTVAYAFVPGGIYLRERTDFVLLAQMTLLSLVFRSSSPLANNPQFFAANKPSKYSRHVRTTIFLTIVTSLLVTIYRWPPHPTLLKSGRRIVNAGIWTIHFGFDNAGRDSQRRMRDLIRDMDLDILGLLETDLHRVVYGHRDITRVMVEEMGYYVDIGPGPNSHTWGAVLLSKFPIIKSTHHLLPSPDGELAPAIEAIVDMYGTEVMVIVAHNGQEETPLDRELQSKELARIMAASFPKPVMYLGYVVTKPHAPRPAPYEIITKDGKVFDIDKDDTDRWCEYIFFRGLYRTAYVRVSRDTITDTELQIGQFVIPEGGAVVTNHTTEALYPRIARESLPKEHWFPDAYYGQGQRGHRYHVFDEPLYYRIP</sequence>
<reference evidence="1" key="1">
    <citation type="submission" date="2019-10" db="EMBL/GenBank/DDBJ databases">
        <authorList>
            <consortium name="DOE Joint Genome Institute"/>
            <person name="Kuo A."/>
            <person name="Miyauchi S."/>
            <person name="Kiss E."/>
            <person name="Drula E."/>
            <person name="Kohler A."/>
            <person name="Sanchez-Garcia M."/>
            <person name="Andreopoulos B."/>
            <person name="Barry K.W."/>
            <person name="Bonito G."/>
            <person name="Buee M."/>
            <person name="Carver A."/>
            <person name="Chen C."/>
            <person name="Cichocki N."/>
            <person name="Clum A."/>
            <person name="Culley D."/>
            <person name="Crous P.W."/>
            <person name="Fauchery L."/>
            <person name="Girlanda M."/>
            <person name="Hayes R."/>
            <person name="Keri Z."/>
            <person name="Labutti K."/>
            <person name="Lipzen A."/>
            <person name="Lombard V."/>
            <person name="Magnuson J."/>
            <person name="Maillard F."/>
            <person name="Morin E."/>
            <person name="Murat C."/>
            <person name="Nolan M."/>
            <person name="Ohm R."/>
            <person name="Pangilinan J."/>
            <person name="Pereira M."/>
            <person name="Perotto S."/>
            <person name="Peter M."/>
            <person name="Riley R."/>
            <person name="Sitrit Y."/>
            <person name="Stielow B."/>
            <person name="Szollosi G."/>
            <person name="Zifcakova L."/>
            <person name="Stursova M."/>
            <person name="Spatafora J.W."/>
            <person name="Tedersoo L."/>
            <person name="Vaario L.-M."/>
            <person name="Yamada A."/>
            <person name="Yan M."/>
            <person name="Wang P."/>
            <person name="Xu J."/>
            <person name="Bruns T."/>
            <person name="Baldrian P."/>
            <person name="Vilgalys R."/>
            <person name="Henrissat B."/>
            <person name="Grigoriev I.V."/>
            <person name="Hibbett D."/>
            <person name="Nagy L.G."/>
            <person name="Martin F.M."/>
        </authorList>
    </citation>
    <scope>NUCLEOTIDE SEQUENCE</scope>
    <source>
        <strain evidence="1">P2</strain>
    </source>
</reference>
<dbReference type="Proteomes" id="UP000886501">
    <property type="component" value="Unassembled WGS sequence"/>
</dbReference>
<evidence type="ECO:0000313" key="1">
    <source>
        <dbReference type="EMBL" id="KAF9650265.1"/>
    </source>
</evidence>
<dbReference type="EMBL" id="MU117987">
    <property type="protein sequence ID" value="KAF9650265.1"/>
    <property type="molecule type" value="Genomic_DNA"/>
</dbReference>